<dbReference type="RefSeq" id="WP_089964382.1">
    <property type="nucleotide sequence ID" value="NZ_FOCQ01000001.1"/>
</dbReference>
<keyword evidence="1" id="KW-0812">Transmembrane</keyword>
<sequence length="163" mass="18080">MRRLKEALLWLFVINLGIAFGAGLYESRVVVPEWAGTPPETWPNTGLLFWVYVTTVPLTLLTIANAVAAWKTRGPRRGWYLAAVVVVIAERLATFSYFIPTMAGLMGAEGLSQAEVDAVLSQWMLMNHGRHLLSLTGWLMALKTLSIPGRGSYMQQETQTRSA</sequence>
<dbReference type="AlphaFoldDB" id="A0A1H8AEM1"/>
<evidence type="ECO:0008006" key="4">
    <source>
        <dbReference type="Google" id="ProtNLM"/>
    </source>
</evidence>
<name>A0A1H8AEM1_9BACL</name>
<protein>
    <recommendedName>
        <fullName evidence="4">DUF1772 domain-containing protein</fullName>
    </recommendedName>
</protein>
<keyword evidence="1" id="KW-1133">Transmembrane helix</keyword>
<feature type="transmembrane region" description="Helical" evidence="1">
    <location>
        <begin position="7"/>
        <end position="25"/>
    </location>
</feature>
<keyword evidence="1" id="KW-0472">Membrane</keyword>
<keyword evidence="3" id="KW-1185">Reference proteome</keyword>
<feature type="transmembrane region" description="Helical" evidence="1">
    <location>
        <begin position="79"/>
        <end position="99"/>
    </location>
</feature>
<dbReference type="EMBL" id="FOCQ01000001">
    <property type="protein sequence ID" value="SEM68288.1"/>
    <property type="molecule type" value="Genomic_DNA"/>
</dbReference>
<evidence type="ECO:0000256" key="1">
    <source>
        <dbReference type="SAM" id="Phobius"/>
    </source>
</evidence>
<gene>
    <name evidence="2" type="ORF">SAMN05444955_10166</name>
</gene>
<evidence type="ECO:0000313" key="3">
    <source>
        <dbReference type="Proteomes" id="UP000199695"/>
    </source>
</evidence>
<accession>A0A1H8AEM1</accession>
<proteinExistence type="predicted"/>
<dbReference type="OrthoDB" id="963872at2"/>
<evidence type="ECO:0000313" key="2">
    <source>
        <dbReference type="EMBL" id="SEM68288.1"/>
    </source>
</evidence>
<dbReference type="Proteomes" id="UP000199695">
    <property type="component" value="Unassembled WGS sequence"/>
</dbReference>
<organism evidence="2 3">
    <name type="scientific">Lihuaxuella thermophila</name>
    <dbReference type="NCBI Taxonomy" id="1173111"/>
    <lineage>
        <taxon>Bacteria</taxon>
        <taxon>Bacillati</taxon>
        <taxon>Bacillota</taxon>
        <taxon>Bacilli</taxon>
        <taxon>Bacillales</taxon>
        <taxon>Thermoactinomycetaceae</taxon>
        <taxon>Lihuaxuella</taxon>
    </lineage>
</organism>
<reference evidence="2 3" key="1">
    <citation type="submission" date="2016-10" db="EMBL/GenBank/DDBJ databases">
        <authorList>
            <person name="de Groot N.N."/>
        </authorList>
    </citation>
    <scope>NUCLEOTIDE SEQUENCE [LARGE SCALE GENOMIC DNA]</scope>
    <source>
        <strain evidence="2 3">DSM 46701</strain>
    </source>
</reference>
<feature type="transmembrane region" description="Helical" evidence="1">
    <location>
        <begin position="45"/>
        <end position="67"/>
    </location>
</feature>